<evidence type="ECO:0000313" key="5">
    <source>
        <dbReference type="Proteomes" id="UP000697995"/>
    </source>
</evidence>
<gene>
    <name evidence="4" type="ORF">CKO45_16600</name>
</gene>
<reference evidence="4 5" key="1">
    <citation type="journal article" date="2020" name="Microorganisms">
        <title>Osmotic Adaptation and Compatible Solute Biosynthesis of Phototrophic Bacteria as Revealed from Genome Analyses.</title>
        <authorList>
            <person name="Imhoff J.F."/>
            <person name="Rahn T."/>
            <person name="Kunzel S."/>
            <person name="Keller A."/>
            <person name="Neulinger S.C."/>
        </authorList>
    </citation>
    <scope>NUCLEOTIDE SEQUENCE [LARGE SCALE GENOMIC DNA]</scope>
    <source>
        <strain evidence="4 5">DSM 15382</strain>
    </source>
</reference>
<dbReference type="InterPro" id="IPR002104">
    <property type="entry name" value="Integrase_catalytic"/>
</dbReference>
<feature type="domain" description="Tyr recombinase" evidence="3">
    <location>
        <begin position="348"/>
        <end position="552"/>
    </location>
</feature>
<dbReference type="Proteomes" id="UP000697995">
    <property type="component" value="Unassembled WGS sequence"/>
</dbReference>
<dbReference type="Gene3D" id="1.10.443.10">
    <property type="entry name" value="Intergrase catalytic core"/>
    <property type="match status" value="1"/>
</dbReference>
<accession>A0ABS1D003</accession>
<proteinExistence type="predicted"/>
<keyword evidence="5" id="KW-1185">Reference proteome</keyword>
<dbReference type="PROSITE" id="PS51898">
    <property type="entry name" value="TYR_RECOMBINASE"/>
    <property type="match status" value="1"/>
</dbReference>
<dbReference type="InterPro" id="IPR013762">
    <property type="entry name" value="Integrase-like_cat_sf"/>
</dbReference>
<organism evidence="4 5">
    <name type="scientific">Paracraurococcus ruber</name>
    <dbReference type="NCBI Taxonomy" id="77675"/>
    <lineage>
        <taxon>Bacteria</taxon>
        <taxon>Pseudomonadati</taxon>
        <taxon>Pseudomonadota</taxon>
        <taxon>Alphaproteobacteria</taxon>
        <taxon>Acetobacterales</taxon>
        <taxon>Roseomonadaceae</taxon>
        <taxon>Paracraurococcus</taxon>
    </lineage>
</organism>
<protein>
    <recommendedName>
        <fullName evidence="3">Tyr recombinase domain-containing protein</fullName>
    </recommendedName>
</protein>
<name>A0ABS1D003_9PROT</name>
<sequence>MTTFDAAQLALFSGADVVGNLADLAARIREWPDLPVQQRRAFLSALNTLARATGRPLAALPVAPAPLRAILNDLTPAAAGISAASWNNVRSLLRRALALTGVALPAGPSRDARSEAWQALTDGLPDFRARHHLTRLSRHCSRAGIAPAEVDDAVLDRFLAHLEADPLVARPRSIHRDAIREWNRHAGVLPGWPSRVLAPPDRRKGRVLPQDAIPAALAADIAAWRSRLAGENLLAERDFRPLRATSLATRERQVRALLGALARDGFDLTTLRGLTDLVVPETAARALTVLLREAGGEPTFHTGQVAGLLCAIARHHADASPAQVAQLDRIRRRVTPPASGLTPRNRTRLRAFDDPRRLQAFLALPQNIREEVRRAGRPTRALARRLRTAVAMEVLLMAPIRLRNLRSLQLGANLLRGTDGTLTIVLEQHDTKNRLVFEAVLPAESCELIELYLARYQPLLCQRPCCWLFPDEGGDGPMSDDGLRQSLMTLAHDRCGVVVNPHLYRHLAAKIILDRQPGAYGLVRLTLVHQTVATTTSSYAGTETQAAVRHYDRMVQQAREKTPAAVPRRRGSERRRA</sequence>
<dbReference type="EMBL" id="NRSG01000129">
    <property type="protein sequence ID" value="MBK1659853.1"/>
    <property type="molecule type" value="Genomic_DNA"/>
</dbReference>
<evidence type="ECO:0000259" key="3">
    <source>
        <dbReference type="PROSITE" id="PS51898"/>
    </source>
</evidence>
<dbReference type="RefSeq" id="WP_133221244.1">
    <property type="nucleotide sequence ID" value="NZ_NRSG01000129.1"/>
</dbReference>
<comment type="caution">
    <text evidence="4">The sequence shown here is derived from an EMBL/GenBank/DDBJ whole genome shotgun (WGS) entry which is preliminary data.</text>
</comment>
<feature type="compositionally biased region" description="Basic residues" evidence="2">
    <location>
        <begin position="567"/>
        <end position="577"/>
    </location>
</feature>
<evidence type="ECO:0000256" key="2">
    <source>
        <dbReference type="SAM" id="MobiDB-lite"/>
    </source>
</evidence>
<evidence type="ECO:0000313" key="4">
    <source>
        <dbReference type="EMBL" id="MBK1659853.1"/>
    </source>
</evidence>
<dbReference type="InterPro" id="IPR011010">
    <property type="entry name" value="DNA_brk_join_enz"/>
</dbReference>
<keyword evidence="1" id="KW-0233">DNA recombination</keyword>
<dbReference type="SUPFAM" id="SSF56349">
    <property type="entry name" value="DNA breaking-rejoining enzymes"/>
    <property type="match status" value="1"/>
</dbReference>
<feature type="region of interest" description="Disordered" evidence="2">
    <location>
        <begin position="557"/>
        <end position="577"/>
    </location>
</feature>
<evidence type="ECO:0000256" key="1">
    <source>
        <dbReference type="ARBA" id="ARBA00023172"/>
    </source>
</evidence>